<keyword evidence="3" id="KW-0597">Phosphoprotein</keyword>
<evidence type="ECO:0000256" key="3">
    <source>
        <dbReference type="ARBA" id="ARBA00022553"/>
    </source>
</evidence>
<dbReference type="Ensembl" id="ENSCLMT00005018886.1">
    <property type="protein sequence ID" value="ENSCLMP00005017877.1"/>
    <property type="gene ID" value="ENSCLMG00005009115.1"/>
</dbReference>
<accession>A0A8C2XFA2</accession>
<keyword evidence="10" id="KW-0804">Transcription</keyword>
<keyword evidence="8" id="KW-0805">Transcription regulation</keyword>
<dbReference type="PANTHER" id="PTHR15507:SF16">
    <property type="entry name" value="ZINC FINGER PROTEIN 654"/>
    <property type="match status" value="1"/>
</dbReference>
<evidence type="ECO:0000256" key="8">
    <source>
        <dbReference type="ARBA" id="ARBA00023015"/>
    </source>
</evidence>
<feature type="region of interest" description="Disordered" evidence="13">
    <location>
        <begin position="840"/>
        <end position="905"/>
    </location>
</feature>
<dbReference type="SMART" id="SM00355">
    <property type="entry name" value="ZnF_C2H2"/>
    <property type="match status" value="7"/>
</dbReference>
<keyword evidence="6 12" id="KW-0863">Zinc-finger</keyword>
<reference evidence="16" key="1">
    <citation type="submission" date="2025-08" db="UniProtKB">
        <authorList>
            <consortium name="Ensembl"/>
        </authorList>
    </citation>
    <scope>IDENTIFICATION</scope>
</reference>
<dbReference type="PROSITE" id="PS00028">
    <property type="entry name" value="ZINC_FINGER_C2H2_1"/>
    <property type="match status" value="4"/>
</dbReference>
<sequence>TKSPMGNLITNNHVTLSLVEEYTGQWQVPLPQLKVLRTALCSFTKATAAFPDDCQHIHYVLSSMALSFFELMLFFSKEEFVEEPLKDILDSFQPTPVCKNLYIIYMLTYVIPSHAVEDYLSSELPVFFELRIRYLQACERMQEAMALAKSCLENREAGKHLYFHQAYLTCLYKASLHEHLHKEMAEIDGRDAVEIICNTESVEKDELLLSLCKAFLTQQLHNGDMYYIWDLVFIWSRLHLRAHPSRHGFRAECLQLASSATNVRAIFPFIKLLGVEGVQVCVELCARALQLGEVQADSVTRSLVCKTIAFLLPHDLEICRACALLVFCQERTLEAYRTVCLLYMHPDQEPHPQNSPVRTNVRFHILQMLKERLCFDPEFWNLLTLRTHCLELMSDKVMKAAVLSDLKEEEEKESSEELLINMCVNDSCSHGFNSCQCTVDGETENGLLSFLQMKAKRTWKDKILRTQQYAHLTHHCNFCHKDYKGLNVMRHALSHLKRRKLKCILCGKRFKQLPFAKKHILDHIDEMSKQKPPDKQPLDNVKNTSQPPNENPTSISVEKPSEQKTVGKTKMSSLKREDRIIRNLRTLIKKTSVLHKKCKNPDAKIFKQVEFKDEQVIIKDDTVTVRDPSVVEKEKPAGENGYGVDTYHLCPSESCDRVFMRISTTLTKHAIKCHINEEKVLEKTFVWTKHKCTLCLRQIQFLQHYKDHMKLHDTSLQHFCYHLECNQRFSTLQDLKDHINTHQPFRPQCSVTDCEKLFSSFQGLYDHEWRHYIPAPQREELDLGPGRQKMQSQEAPWKQRVKVEDTWLQSKKGPRESPVLYHAEASNLEGFREMNKTEVQPGRGIVPDSNQDPSKPPNCSENTVGHEPTNDCKAAVNGHQKETGHKLLEGKTPSKSSQKRTPIERDALNVRELVDLSTLTEHKTFKPEDPAYATFVKAPFIRPPPSTYLDESRLSMRKRRSNEEDRQVDNVTSGQKIRHRCDKCLSSFSSIEELQKHQALNTCSSLFGFDSDDESESTRCADYKVYRATILMDISNLLYHWIIYLFCLSFLRLVVRGAVLCHPAQGKHFR</sequence>
<evidence type="ECO:0000256" key="6">
    <source>
        <dbReference type="ARBA" id="ARBA00022771"/>
    </source>
</evidence>
<dbReference type="GO" id="GO:0008270">
    <property type="term" value="F:zinc ion binding"/>
    <property type="evidence" value="ECO:0007669"/>
    <property type="project" value="UniProtKB-KW"/>
</dbReference>
<dbReference type="AlphaFoldDB" id="A0A8C2XFA2"/>
<dbReference type="Gene3D" id="3.30.160.60">
    <property type="entry name" value="Classic Zinc Finger"/>
    <property type="match status" value="1"/>
</dbReference>
<evidence type="ECO:0000256" key="12">
    <source>
        <dbReference type="PROSITE-ProRule" id="PRU00042"/>
    </source>
</evidence>
<evidence type="ECO:0000256" key="9">
    <source>
        <dbReference type="ARBA" id="ARBA00023125"/>
    </source>
</evidence>
<feature type="compositionally biased region" description="Basic and acidic residues" evidence="13">
    <location>
        <begin position="879"/>
        <end position="889"/>
    </location>
</feature>
<evidence type="ECO:0000256" key="13">
    <source>
        <dbReference type="SAM" id="MobiDB-lite"/>
    </source>
</evidence>
<evidence type="ECO:0000256" key="14">
    <source>
        <dbReference type="SAM" id="Phobius"/>
    </source>
</evidence>
<evidence type="ECO:0000256" key="10">
    <source>
        <dbReference type="ARBA" id="ARBA00023163"/>
    </source>
</evidence>
<feature type="compositionally biased region" description="Polar residues" evidence="13">
    <location>
        <begin position="541"/>
        <end position="556"/>
    </location>
</feature>
<keyword evidence="14" id="KW-0812">Transmembrane</keyword>
<feature type="transmembrane region" description="Helical" evidence="14">
    <location>
        <begin position="1037"/>
        <end position="1055"/>
    </location>
</feature>
<comment type="similarity">
    <text evidence="2">Belongs to the krueppel C2H2-type zinc-finger protein family.</text>
</comment>
<proteinExistence type="inferred from homology"/>
<dbReference type="PANTHER" id="PTHR15507">
    <property type="entry name" value="ZINC FINGER PROTEIN RLF"/>
    <property type="match status" value="1"/>
</dbReference>
<feature type="region of interest" description="Disordered" evidence="13">
    <location>
        <begin position="527"/>
        <end position="572"/>
    </location>
</feature>
<evidence type="ECO:0000256" key="4">
    <source>
        <dbReference type="ARBA" id="ARBA00022723"/>
    </source>
</evidence>
<reference evidence="16" key="2">
    <citation type="submission" date="2025-09" db="UniProtKB">
        <authorList>
            <consortium name="Ensembl"/>
        </authorList>
    </citation>
    <scope>IDENTIFICATION</scope>
</reference>
<evidence type="ECO:0000256" key="7">
    <source>
        <dbReference type="ARBA" id="ARBA00022833"/>
    </source>
</evidence>
<feature type="domain" description="C2H2-type" evidence="15">
    <location>
        <begin position="718"/>
        <end position="747"/>
    </location>
</feature>
<dbReference type="InterPro" id="IPR013087">
    <property type="entry name" value="Znf_C2H2_type"/>
</dbReference>
<dbReference type="Proteomes" id="UP000694565">
    <property type="component" value="Unplaced"/>
</dbReference>
<keyword evidence="9" id="KW-0238">DNA-binding</keyword>
<keyword evidence="17" id="KW-1185">Reference proteome</keyword>
<keyword evidence="11" id="KW-0539">Nucleus</keyword>
<protein>
    <submittedName>
        <fullName evidence="16">Zinc finger protein 654</fullName>
    </submittedName>
</protein>
<dbReference type="GO" id="GO:0005634">
    <property type="term" value="C:nucleus"/>
    <property type="evidence" value="ECO:0007669"/>
    <property type="project" value="UniProtKB-SubCell"/>
</dbReference>
<dbReference type="InterPro" id="IPR057986">
    <property type="entry name" value="TPR_Rlf/292/654"/>
</dbReference>
<dbReference type="GO" id="GO:0000981">
    <property type="term" value="F:DNA-binding transcription factor activity, RNA polymerase II-specific"/>
    <property type="evidence" value="ECO:0007669"/>
    <property type="project" value="TreeGrafter"/>
</dbReference>
<feature type="compositionally biased region" description="Basic and acidic residues" evidence="13">
    <location>
        <begin position="527"/>
        <end position="537"/>
    </location>
</feature>
<evidence type="ECO:0000259" key="15">
    <source>
        <dbReference type="PROSITE" id="PS50157"/>
    </source>
</evidence>
<keyword evidence="4" id="KW-0479">Metal-binding</keyword>
<organism evidence="16 17">
    <name type="scientific">Cyclopterus lumpus</name>
    <name type="common">Lumpsucker</name>
    <dbReference type="NCBI Taxonomy" id="8103"/>
    <lineage>
        <taxon>Eukaryota</taxon>
        <taxon>Metazoa</taxon>
        <taxon>Chordata</taxon>
        <taxon>Craniata</taxon>
        <taxon>Vertebrata</taxon>
        <taxon>Euteleostomi</taxon>
        <taxon>Actinopterygii</taxon>
        <taxon>Neopterygii</taxon>
        <taxon>Teleostei</taxon>
        <taxon>Neoteleostei</taxon>
        <taxon>Acanthomorphata</taxon>
        <taxon>Eupercaria</taxon>
        <taxon>Perciformes</taxon>
        <taxon>Cottioidei</taxon>
        <taxon>Cottales</taxon>
        <taxon>Cyclopteridae</taxon>
        <taxon>Cyclopterus</taxon>
    </lineage>
</organism>
<dbReference type="Pfam" id="PF25580">
    <property type="entry name" value="TPR_Rlf"/>
    <property type="match status" value="1"/>
</dbReference>
<evidence type="ECO:0000256" key="2">
    <source>
        <dbReference type="ARBA" id="ARBA00006991"/>
    </source>
</evidence>
<dbReference type="PROSITE" id="PS50157">
    <property type="entry name" value="ZINC_FINGER_C2H2_2"/>
    <property type="match status" value="2"/>
</dbReference>
<evidence type="ECO:0000313" key="17">
    <source>
        <dbReference type="Proteomes" id="UP000694565"/>
    </source>
</evidence>
<name>A0A8C2XFA2_CYCLU</name>
<evidence type="ECO:0000256" key="1">
    <source>
        <dbReference type="ARBA" id="ARBA00004123"/>
    </source>
</evidence>
<feature type="compositionally biased region" description="Polar residues" evidence="13">
    <location>
        <begin position="848"/>
        <end position="863"/>
    </location>
</feature>
<keyword evidence="14" id="KW-0472">Membrane</keyword>
<dbReference type="InterPro" id="IPR052251">
    <property type="entry name" value="GH-ZnFinger_Regulators"/>
</dbReference>
<dbReference type="GeneTree" id="ENSGT00950000183034"/>
<keyword evidence="7" id="KW-0862">Zinc</keyword>
<dbReference type="GO" id="GO:0003677">
    <property type="term" value="F:DNA binding"/>
    <property type="evidence" value="ECO:0007669"/>
    <property type="project" value="UniProtKB-KW"/>
</dbReference>
<feature type="compositionally biased region" description="Polar residues" evidence="13">
    <location>
        <begin position="563"/>
        <end position="572"/>
    </location>
</feature>
<evidence type="ECO:0000256" key="11">
    <source>
        <dbReference type="ARBA" id="ARBA00023242"/>
    </source>
</evidence>
<evidence type="ECO:0000256" key="5">
    <source>
        <dbReference type="ARBA" id="ARBA00022737"/>
    </source>
</evidence>
<evidence type="ECO:0000313" key="16">
    <source>
        <dbReference type="Ensembl" id="ENSCLMP00005017877.1"/>
    </source>
</evidence>
<keyword evidence="14" id="KW-1133">Transmembrane helix</keyword>
<keyword evidence="5" id="KW-0677">Repeat</keyword>
<comment type="subcellular location">
    <subcellularLocation>
        <location evidence="1">Nucleus</location>
    </subcellularLocation>
</comment>
<feature type="domain" description="C2H2-type" evidence="15">
    <location>
        <begin position="501"/>
        <end position="528"/>
    </location>
</feature>